<dbReference type="Proteomes" id="UP001469553">
    <property type="component" value="Unassembled WGS sequence"/>
</dbReference>
<accession>A0ABV1A688</accession>
<gene>
    <name evidence="1" type="ORF">AMECASPLE_006577</name>
</gene>
<evidence type="ECO:0000313" key="1">
    <source>
        <dbReference type="EMBL" id="MEQ2313900.1"/>
    </source>
</evidence>
<protein>
    <recommendedName>
        <fullName evidence="3">Secreted protein</fullName>
    </recommendedName>
</protein>
<comment type="caution">
    <text evidence="1">The sequence shown here is derived from an EMBL/GenBank/DDBJ whole genome shotgun (WGS) entry which is preliminary data.</text>
</comment>
<dbReference type="EMBL" id="JAHRIP010084959">
    <property type="protein sequence ID" value="MEQ2313900.1"/>
    <property type="molecule type" value="Genomic_DNA"/>
</dbReference>
<evidence type="ECO:0000313" key="2">
    <source>
        <dbReference type="Proteomes" id="UP001469553"/>
    </source>
</evidence>
<keyword evidence="2" id="KW-1185">Reference proteome</keyword>
<proteinExistence type="predicted"/>
<name>A0ABV1A688_9TELE</name>
<organism evidence="1 2">
    <name type="scientific">Ameca splendens</name>
    <dbReference type="NCBI Taxonomy" id="208324"/>
    <lineage>
        <taxon>Eukaryota</taxon>
        <taxon>Metazoa</taxon>
        <taxon>Chordata</taxon>
        <taxon>Craniata</taxon>
        <taxon>Vertebrata</taxon>
        <taxon>Euteleostomi</taxon>
        <taxon>Actinopterygii</taxon>
        <taxon>Neopterygii</taxon>
        <taxon>Teleostei</taxon>
        <taxon>Neoteleostei</taxon>
        <taxon>Acanthomorphata</taxon>
        <taxon>Ovalentaria</taxon>
        <taxon>Atherinomorphae</taxon>
        <taxon>Cyprinodontiformes</taxon>
        <taxon>Goodeidae</taxon>
        <taxon>Ameca</taxon>
    </lineage>
</organism>
<reference evidence="1 2" key="1">
    <citation type="submission" date="2021-06" db="EMBL/GenBank/DDBJ databases">
        <authorList>
            <person name="Palmer J.M."/>
        </authorList>
    </citation>
    <scope>NUCLEOTIDE SEQUENCE [LARGE SCALE GENOMIC DNA]</scope>
    <source>
        <strain evidence="1 2">AS_MEX2019</strain>
        <tissue evidence="1">Muscle</tissue>
    </source>
</reference>
<sequence length="85" mass="8984">MVFVCVSVSVVSPFSSASLKMDDSDRPALHGDCGFSPVKTNKTLRIELSLLPSPLTTKASLLRGLVQNLKMSVGTEFSKDGGNAV</sequence>
<evidence type="ECO:0008006" key="3">
    <source>
        <dbReference type="Google" id="ProtNLM"/>
    </source>
</evidence>